<organism evidence="1 2">
    <name type="scientific">Deerpox virus (strain Mule deer/United States/W-848-83/1983)</name>
    <name type="common">DPV</name>
    <dbReference type="NCBI Taxonomy" id="305674"/>
    <lineage>
        <taxon>Viruses</taxon>
        <taxon>Varidnaviria</taxon>
        <taxon>Bamfordvirae</taxon>
        <taxon>Nucleocytoviricota</taxon>
        <taxon>Pokkesviricetes</taxon>
        <taxon>Chitovirales</taxon>
        <taxon>Poxviridae</taxon>
        <taxon>Chordopoxvirinae</taxon>
        <taxon>Cervidpoxvirus</taxon>
        <taxon>Cervidpoxvirus muledeerpox</taxon>
        <taxon>Mule deerpox virus</taxon>
    </lineage>
</organism>
<organismHost>
    <name type="scientific">Odocoileus hemionus</name>
    <name type="common">Mule deer</name>
    <name type="synonym">Cervus hemionus</name>
    <dbReference type="NCBI Taxonomy" id="9872"/>
</organismHost>
<evidence type="ECO:0000313" key="1">
    <source>
        <dbReference type="EMBL" id="ABI99296.1"/>
    </source>
</evidence>
<protein>
    <submittedName>
        <fullName evidence="1">Uncharacterized protein</fullName>
    </submittedName>
</protein>
<sequence>MEEYDNIAIKITSENGSTISVCCESKSKITIDIVTKKNQSVSTKSIIKKKKLENTKKDDEYNYNTDTEESENAMEIDCIKNS</sequence>
<name>Q08FL1_DPV83</name>
<dbReference type="OrthoDB" id="41497at10239"/>
<accession>Q08FL1</accession>
<reference evidence="1 2" key="1">
    <citation type="journal article" date="2005" name="J. Virol.">
        <title>Genome of deerpox virus.</title>
        <authorList>
            <person name="Afonso C.L."/>
            <person name="Delhon G."/>
            <person name="Tulman E.R."/>
            <person name="Lu Z."/>
            <person name="Zsak A."/>
            <person name="Becerra V.M."/>
            <person name="Zsak L."/>
            <person name="Kutish G.F."/>
            <person name="Rock D.L."/>
        </authorList>
    </citation>
    <scope>NUCLEOTIDE SEQUENCE [LARGE SCALE GENOMIC DNA]</scope>
    <source>
        <strain evidence="2">Mule deer/United States/W-848-83/1983</strain>
    </source>
</reference>
<gene>
    <name evidence="1" type="ORF">DpV83gp141</name>
</gene>
<dbReference type="KEGG" id="vg:3346438"/>
<keyword evidence="2" id="KW-1185">Reference proteome</keyword>
<dbReference type="EMBL" id="AY689436">
    <property type="protein sequence ID" value="ABI99296.1"/>
    <property type="molecule type" value="Genomic_DNA"/>
</dbReference>
<proteinExistence type="predicted"/>
<evidence type="ECO:0000313" key="2">
    <source>
        <dbReference type="Proteomes" id="UP000000866"/>
    </source>
</evidence>
<dbReference type="GeneID" id="3346438"/>
<dbReference type="Proteomes" id="UP000000866">
    <property type="component" value="Segment"/>
</dbReference>
<dbReference type="RefSeq" id="YP_227516.1">
    <property type="nucleotide sequence ID" value="NC_006966.1"/>
</dbReference>